<dbReference type="InterPro" id="IPR029442">
    <property type="entry name" value="GyrI-like"/>
</dbReference>
<proteinExistence type="predicted"/>
<dbReference type="PIRSF" id="PIRSF031644">
    <property type="entry name" value="UCP031644"/>
    <property type="match status" value="1"/>
</dbReference>
<keyword evidence="2" id="KW-1185">Reference proteome</keyword>
<accession>A0A6S6R1F3</accession>
<dbReference type="Gene3D" id="3.20.80.10">
    <property type="entry name" value="Regulatory factor, effector binding domain"/>
    <property type="match status" value="1"/>
</dbReference>
<dbReference type="EMBL" id="AP023367">
    <property type="protein sequence ID" value="BCJ95906.1"/>
    <property type="molecule type" value="Genomic_DNA"/>
</dbReference>
<dbReference type="Proteomes" id="UP000515561">
    <property type="component" value="Chromosome"/>
</dbReference>
<reference evidence="1 2" key="1">
    <citation type="journal article" date="2016" name="Int. J. Syst. Evol. Microbiol.">
        <title>Descriptions of Anaerotaenia torta gen. nov., sp. nov. and Anaerocolumna cellulosilytica gen. nov., sp. nov. isolated from a methanogenic reactor of cattle waste.</title>
        <authorList>
            <person name="Uek A."/>
            <person name="Ohtaki Y."/>
            <person name="Kaku N."/>
            <person name="Ueki K."/>
        </authorList>
    </citation>
    <scope>NUCLEOTIDE SEQUENCE [LARGE SCALE GENOMIC DNA]</scope>
    <source>
        <strain evidence="1 2">SN021</strain>
    </source>
</reference>
<dbReference type="AlphaFoldDB" id="A0A6S6R1F3"/>
<organism evidence="1 2">
    <name type="scientific">Anaerocolumna cellulosilytica</name>
    <dbReference type="NCBI Taxonomy" id="433286"/>
    <lineage>
        <taxon>Bacteria</taxon>
        <taxon>Bacillati</taxon>
        <taxon>Bacillota</taxon>
        <taxon>Clostridia</taxon>
        <taxon>Lachnospirales</taxon>
        <taxon>Lachnospiraceae</taxon>
        <taxon>Anaerocolumna</taxon>
    </lineage>
</organism>
<dbReference type="InterPro" id="IPR011256">
    <property type="entry name" value="Reg_factor_effector_dom_sf"/>
</dbReference>
<name>A0A6S6R1F3_9FIRM</name>
<dbReference type="InterPro" id="IPR008319">
    <property type="entry name" value="GyrI-like_CCH_Lin2189-like"/>
</dbReference>
<dbReference type="KEGG" id="acel:acsn021_34750"/>
<dbReference type="Pfam" id="PF06445">
    <property type="entry name" value="GyrI-like"/>
    <property type="match status" value="1"/>
</dbReference>
<evidence type="ECO:0000313" key="1">
    <source>
        <dbReference type="EMBL" id="BCJ95906.1"/>
    </source>
</evidence>
<protein>
    <submittedName>
        <fullName evidence="1">Transcriptional regulator</fullName>
    </submittedName>
</protein>
<gene>
    <name evidence="1" type="ORF">acsn021_34750</name>
</gene>
<sequence length="218" mass="25609">MVKLDYKKEYKDLYQPGTKPVLIQVPLMQFIMVDGMGNPNVPNGDYQQAVELLYTLSYAIKMSAKKGMEPAGYFEYVVPPLEGLWWLDDTKDMDFSQKDKYNWTSMLRQPEFVTEEVFNWACNEVREKKPHLPIKKARFQVMEEGLCVQCMHIGSFDSEAETITKIDEFVQVQKLNEDIGTVCPDGMTRRHHEIYLQDFRKVNIEKIKTILRHPVRFQ</sequence>
<dbReference type="RefSeq" id="WP_184092300.1">
    <property type="nucleotide sequence ID" value="NZ_AP023367.1"/>
</dbReference>
<evidence type="ECO:0000313" key="2">
    <source>
        <dbReference type="Proteomes" id="UP000515561"/>
    </source>
</evidence>